<comment type="caution">
    <text evidence="2">The sequence shown here is derived from an EMBL/GenBank/DDBJ whole genome shotgun (WGS) entry which is preliminary data.</text>
</comment>
<sequence>MGFTGTPERPARPQFKRQRCCVVCGFPRGGSVHLPPLGAPADAPPFDHEFVAPEHRRGPTQVEGQNPASGQEGLVHGGCVAAGVGAVPKEDE</sequence>
<reference evidence="3" key="1">
    <citation type="submission" date="2017-05" db="EMBL/GenBank/DDBJ databases">
        <title>Complete and WGS of Bordetella genogroups.</title>
        <authorList>
            <person name="Spilker T."/>
            <person name="Lipuma J."/>
        </authorList>
    </citation>
    <scope>NUCLEOTIDE SEQUENCE [LARGE SCALE GENOMIC DNA]</scope>
    <source>
        <strain evidence="3">AU8856</strain>
    </source>
</reference>
<evidence type="ECO:0000256" key="1">
    <source>
        <dbReference type="SAM" id="MobiDB-lite"/>
    </source>
</evidence>
<accession>A0A261UEP7</accession>
<organism evidence="2 3">
    <name type="scientific">Bordetella genomosp. 11</name>
    <dbReference type="NCBI Taxonomy" id="1416808"/>
    <lineage>
        <taxon>Bacteria</taxon>
        <taxon>Pseudomonadati</taxon>
        <taxon>Pseudomonadota</taxon>
        <taxon>Betaproteobacteria</taxon>
        <taxon>Burkholderiales</taxon>
        <taxon>Alcaligenaceae</taxon>
        <taxon>Bordetella</taxon>
    </lineage>
</organism>
<keyword evidence="3" id="KW-1185">Reference proteome</keyword>
<gene>
    <name evidence="2" type="ORF">CAL28_10455</name>
</gene>
<feature type="region of interest" description="Disordered" evidence="1">
    <location>
        <begin position="56"/>
        <end position="76"/>
    </location>
</feature>
<dbReference type="Proteomes" id="UP000215767">
    <property type="component" value="Unassembled WGS sequence"/>
</dbReference>
<evidence type="ECO:0000313" key="2">
    <source>
        <dbReference type="EMBL" id="OZI59902.1"/>
    </source>
</evidence>
<name>A0A261UEP7_9BORD</name>
<dbReference type="RefSeq" id="WP_094841321.1">
    <property type="nucleotide sequence ID" value="NZ_NEVS01000004.1"/>
</dbReference>
<protein>
    <submittedName>
        <fullName evidence="2">Uncharacterized protein</fullName>
    </submittedName>
</protein>
<proteinExistence type="predicted"/>
<dbReference type="AlphaFoldDB" id="A0A261UEP7"/>
<dbReference type="EMBL" id="NEVS01000004">
    <property type="protein sequence ID" value="OZI59902.1"/>
    <property type="molecule type" value="Genomic_DNA"/>
</dbReference>
<evidence type="ECO:0000313" key="3">
    <source>
        <dbReference type="Proteomes" id="UP000215767"/>
    </source>
</evidence>